<evidence type="ECO:0000256" key="2">
    <source>
        <dbReference type="ARBA" id="ARBA00022723"/>
    </source>
</evidence>
<dbReference type="PROSITE" id="PS51891">
    <property type="entry name" value="CENP_V_GFA"/>
    <property type="match status" value="1"/>
</dbReference>
<organism evidence="5 6">
    <name type="scientific">Variovorax paradoxus</name>
    <dbReference type="NCBI Taxonomy" id="34073"/>
    <lineage>
        <taxon>Bacteria</taxon>
        <taxon>Pseudomonadati</taxon>
        <taxon>Pseudomonadota</taxon>
        <taxon>Betaproteobacteria</taxon>
        <taxon>Burkholderiales</taxon>
        <taxon>Comamonadaceae</taxon>
        <taxon>Variovorax</taxon>
    </lineage>
</organism>
<dbReference type="Gene3D" id="2.170.150.70">
    <property type="match status" value="1"/>
</dbReference>
<evidence type="ECO:0000313" key="5">
    <source>
        <dbReference type="EMBL" id="KIQ24783.1"/>
    </source>
</evidence>
<dbReference type="PANTHER" id="PTHR28620:SF1">
    <property type="entry name" value="CENP-V_GFA DOMAIN-CONTAINING PROTEIN"/>
    <property type="match status" value="1"/>
</dbReference>
<dbReference type="AlphaFoldDB" id="A0A0D0L6A0"/>
<accession>A0A0D0L6A0</accession>
<gene>
    <name evidence="5" type="ORF">RT97_24960</name>
</gene>
<comment type="caution">
    <text evidence="5">The sequence shown here is derived from an EMBL/GenBank/DDBJ whole genome shotgun (WGS) entry which is preliminary data.</text>
</comment>
<dbReference type="EMBL" id="JXQQ01000072">
    <property type="protein sequence ID" value="KIQ24783.1"/>
    <property type="molecule type" value="Genomic_DNA"/>
</dbReference>
<evidence type="ECO:0000259" key="4">
    <source>
        <dbReference type="PROSITE" id="PS51891"/>
    </source>
</evidence>
<protein>
    <submittedName>
        <fullName evidence="5">Aldehyde-activating protein</fullName>
    </submittedName>
</protein>
<proteinExistence type="inferred from homology"/>
<dbReference type="InterPro" id="IPR006913">
    <property type="entry name" value="CENP-V/GFA"/>
</dbReference>
<dbReference type="SUPFAM" id="SSF51316">
    <property type="entry name" value="Mss4-like"/>
    <property type="match status" value="1"/>
</dbReference>
<dbReference type="RefSeq" id="WP_042581539.1">
    <property type="nucleotide sequence ID" value="NZ_JXQQ01000072.1"/>
</dbReference>
<sequence>MKKTYTGGCHCGAVRFEADIDLSLGTLRCNCAICTQTRFWPAIVATDAFRLLEGESELSDQMLDTRNSHYIVCRHCGVRAFGVGHSPETGASAYGVNVTCLDDVDLDDLANSPISYVDGHRGTWHIARTAIGA</sequence>
<name>A0A0D0L6A0_VARPD</name>
<evidence type="ECO:0000256" key="3">
    <source>
        <dbReference type="ARBA" id="ARBA00022833"/>
    </source>
</evidence>
<keyword evidence="3" id="KW-0862">Zinc</keyword>
<dbReference type="GO" id="GO:0046872">
    <property type="term" value="F:metal ion binding"/>
    <property type="evidence" value="ECO:0007669"/>
    <property type="project" value="UniProtKB-KW"/>
</dbReference>
<dbReference type="PANTHER" id="PTHR28620">
    <property type="entry name" value="CENTROMERE PROTEIN V"/>
    <property type="match status" value="1"/>
</dbReference>
<feature type="domain" description="CENP-V/GFA" evidence="4">
    <location>
        <begin position="5"/>
        <end position="115"/>
    </location>
</feature>
<reference evidence="5 6" key="1">
    <citation type="submission" date="2014-12" db="EMBL/GenBank/DDBJ databases">
        <title>16Stimator: statistical estimation of ribosomal gene copy numbers from draft genome assemblies.</title>
        <authorList>
            <person name="Perisin M.A."/>
            <person name="Vetter M."/>
            <person name="Gilbert J.A."/>
            <person name="Bergelson J."/>
        </authorList>
    </citation>
    <scope>NUCLEOTIDE SEQUENCE [LARGE SCALE GENOMIC DNA]</scope>
    <source>
        <strain evidence="5 6">MEDvA23</strain>
    </source>
</reference>
<evidence type="ECO:0000256" key="1">
    <source>
        <dbReference type="ARBA" id="ARBA00005495"/>
    </source>
</evidence>
<dbReference type="OrthoDB" id="327703at2"/>
<dbReference type="Pfam" id="PF04828">
    <property type="entry name" value="GFA"/>
    <property type="match status" value="1"/>
</dbReference>
<dbReference type="Proteomes" id="UP000032067">
    <property type="component" value="Unassembled WGS sequence"/>
</dbReference>
<dbReference type="GO" id="GO:0016846">
    <property type="term" value="F:carbon-sulfur lyase activity"/>
    <property type="evidence" value="ECO:0007669"/>
    <property type="project" value="InterPro"/>
</dbReference>
<evidence type="ECO:0000313" key="6">
    <source>
        <dbReference type="Proteomes" id="UP000032067"/>
    </source>
</evidence>
<comment type="similarity">
    <text evidence="1">Belongs to the Gfa family.</text>
</comment>
<dbReference type="InterPro" id="IPR011057">
    <property type="entry name" value="Mss4-like_sf"/>
</dbReference>
<keyword evidence="2" id="KW-0479">Metal-binding</keyword>
<dbReference type="InterPro" id="IPR052355">
    <property type="entry name" value="CENP-V-like"/>
</dbReference>